<name>A0ABN1GH25_9ACTN</name>
<accession>A0ABN1GH25</accession>
<dbReference type="Proteomes" id="UP001500668">
    <property type="component" value="Unassembled WGS sequence"/>
</dbReference>
<evidence type="ECO:0000313" key="8">
    <source>
        <dbReference type="Proteomes" id="UP001500668"/>
    </source>
</evidence>
<keyword evidence="8" id="KW-1185">Reference proteome</keyword>
<gene>
    <name evidence="7" type="ORF">GCM10010394_46480</name>
</gene>
<feature type="domain" description="Methyltransferase" evidence="6">
    <location>
        <begin position="67"/>
        <end position="161"/>
    </location>
</feature>
<dbReference type="PANTHER" id="PTHR44307">
    <property type="entry name" value="PHOSPHOETHANOLAMINE METHYLTRANSFERASE"/>
    <property type="match status" value="1"/>
</dbReference>
<dbReference type="CDD" id="cd02440">
    <property type="entry name" value="AdoMet_MTases"/>
    <property type="match status" value="1"/>
</dbReference>
<evidence type="ECO:0000259" key="6">
    <source>
        <dbReference type="Pfam" id="PF13649"/>
    </source>
</evidence>
<sequence>MTAEQQLREGFDAFYLARSQTRLVSRLHAQALGEVHPAGLNTHSSCDRTLLTTLAKRLDLRRGQLLLDAGCGTGGIGLWLAHTLQTRLIGIDISPVATHLAARRARFLLDPGSAAFYTAPMSRLPFPDQHIHGIVCVDALSFAPDRTEALRELHRVLHPQGRAVITRAVRHDTPATAIEQPVRDAGFELEHLDERPNEPAAWDRLYRLWISHEAALRRVLGDQQAGRMLAEAHRMLPRLSDRRALVLTLCRPSHGGR</sequence>
<dbReference type="RefSeq" id="WP_344076190.1">
    <property type="nucleotide sequence ID" value="NZ_BAAACA010000034.1"/>
</dbReference>
<evidence type="ECO:0000256" key="5">
    <source>
        <dbReference type="ARBA" id="ARBA00047622"/>
    </source>
</evidence>
<evidence type="ECO:0000256" key="3">
    <source>
        <dbReference type="ARBA" id="ARBA00022679"/>
    </source>
</evidence>
<dbReference type="PANTHER" id="PTHR44307:SF2">
    <property type="entry name" value="PHOSPHOETHANOLAMINE METHYLTRANSFERASE ISOFORM X1"/>
    <property type="match status" value="1"/>
</dbReference>
<evidence type="ECO:0000313" key="7">
    <source>
        <dbReference type="EMBL" id="GAA0611379.1"/>
    </source>
</evidence>
<keyword evidence="3" id="KW-0808">Transferase</keyword>
<dbReference type="SUPFAM" id="SSF53335">
    <property type="entry name" value="S-adenosyl-L-methionine-dependent methyltransferases"/>
    <property type="match status" value="1"/>
</dbReference>
<proteinExistence type="predicted"/>
<dbReference type="Gene3D" id="3.40.50.150">
    <property type="entry name" value="Vaccinia Virus protein VP39"/>
    <property type="match status" value="1"/>
</dbReference>
<organism evidence="7 8">
    <name type="scientific">Streptomyces crystallinus</name>
    <dbReference type="NCBI Taxonomy" id="68191"/>
    <lineage>
        <taxon>Bacteria</taxon>
        <taxon>Bacillati</taxon>
        <taxon>Actinomycetota</taxon>
        <taxon>Actinomycetes</taxon>
        <taxon>Kitasatosporales</taxon>
        <taxon>Streptomycetaceae</taxon>
        <taxon>Streptomyces</taxon>
    </lineage>
</organism>
<dbReference type="InterPro" id="IPR041698">
    <property type="entry name" value="Methyltransf_25"/>
</dbReference>
<comment type="caution">
    <text evidence="7">The sequence shown here is derived from an EMBL/GenBank/DDBJ whole genome shotgun (WGS) entry which is preliminary data.</text>
</comment>
<evidence type="ECO:0000256" key="4">
    <source>
        <dbReference type="ARBA" id="ARBA00025707"/>
    </source>
</evidence>
<comment type="catalytic activity">
    <reaction evidence="5">
        <text>phosphoethanolamine + S-adenosyl-L-methionine = N-methylethanolamine phosphate + S-adenosyl-L-homocysteine + H(+)</text>
        <dbReference type="Rhea" id="RHEA:20365"/>
        <dbReference type="ChEBI" id="CHEBI:15378"/>
        <dbReference type="ChEBI" id="CHEBI:57781"/>
        <dbReference type="ChEBI" id="CHEBI:57856"/>
        <dbReference type="ChEBI" id="CHEBI:58190"/>
        <dbReference type="ChEBI" id="CHEBI:59789"/>
        <dbReference type="EC" id="2.1.1.103"/>
    </reaction>
    <physiologicalReaction direction="left-to-right" evidence="5">
        <dbReference type="Rhea" id="RHEA:20366"/>
    </physiologicalReaction>
</comment>
<comment type="pathway">
    <text evidence="1">Lipid metabolism.</text>
</comment>
<comment type="pathway">
    <text evidence="4">Phospholipid metabolism.</text>
</comment>
<reference evidence="7 8" key="1">
    <citation type="journal article" date="2019" name="Int. J. Syst. Evol. Microbiol.">
        <title>The Global Catalogue of Microorganisms (GCM) 10K type strain sequencing project: providing services to taxonomists for standard genome sequencing and annotation.</title>
        <authorList>
            <consortium name="The Broad Institute Genomics Platform"/>
            <consortium name="The Broad Institute Genome Sequencing Center for Infectious Disease"/>
            <person name="Wu L."/>
            <person name="Ma J."/>
        </authorList>
    </citation>
    <scope>NUCLEOTIDE SEQUENCE [LARGE SCALE GENOMIC DNA]</scope>
    <source>
        <strain evidence="7 8">JCM 5067</strain>
    </source>
</reference>
<dbReference type="InterPro" id="IPR029063">
    <property type="entry name" value="SAM-dependent_MTases_sf"/>
</dbReference>
<dbReference type="Pfam" id="PF13649">
    <property type="entry name" value="Methyltransf_25"/>
    <property type="match status" value="1"/>
</dbReference>
<evidence type="ECO:0000256" key="1">
    <source>
        <dbReference type="ARBA" id="ARBA00005189"/>
    </source>
</evidence>
<dbReference type="EMBL" id="BAAACA010000034">
    <property type="protein sequence ID" value="GAA0611379.1"/>
    <property type="molecule type" value="Genomic_DNA"/>
</dbReference>
<evidence type="ECO:0000256" key="2">
    <source>
        <dbReference type="ARBA" id="ARBA00022603"/>
    </source>
</evidence>
<protein>
    <recommendedName>
        <fullName evidence="6">Methyltransferase domain-containing protein</fullName>
    </recommendedName>
</protein>
<keyword evidence="2" id="KW-0489">Methyltransferase</keyword>